<keyword evidence="3 6" id="KW-0694">RNA-binding</keyword>
<accession>A0A395LWC1</accession>
<dbReference type="PIRSF" id="PIRSF002162">
    <property type="entry name" value="Ribosomal_L6"/>
    <property type="match status" value="1"/>
</dbReference>
<evidence type="ECO:0000256" key="7">
    <source>
        <dbReference type="RuleBase" id="RU003869"/>
    </source>
</evidence>
<dbReference type="PANTHER" id="PTHR11655">
    <property type="entry name" value="60S/50S RIBOSOMAL PROTEIN L6/L9"/>
    <property type="match status" value="1"/>
</dbReference>
<dbReference type="Gene3D" id="3.90.930.12">
    <property type="entry name" value="Ribosomal protein L6, alpha-beta domain"/>
    <property type="match status" value="2"/>
</dbReference>
<evidence type="ECO:0000256" key="4">
    <source>
        <dbReference type="ARBA" id="ARBA00022980"/>
    </source>
</evidence>
<evidence type="ECO:0000259" key="9">
    <source>
        <dbReference type="Pfam" id="PF00347"/>
    </source>
</evidence>
<dbReference type="FunFam" id="3.90.930.12:FF:000002">
    <property type="entry name" value="50S ribosomal protein L6"/>
    <property type="match status" value="1"/>
</dbReference>
<proteinExistence type="inferred from homology"/>
<comment type="similarity">
    <text evidence="1 6 7">Belongs to the universal ribosomal protein uL6 family.</text>
</comment>
<dbReference type="InterPro" id="IPR000702">
    <property type="entry name" value="Ribosomal_uL6-like"/>
</dbReference>
<dbReference type="GO" id="GO:0002181">
    <property type="term" value="P:cytoplasmic translation"/>
    <property type="evidence" value="ECO:0007669"/>
    <property type="project" value="TreeGrafter"/>
</dbReference>
<comment type="caution">
    <text evidence="10">The sequence shown here is derived from an EMBL/GenBank/DDBJ whole genome shotgun (WGS) entry which is preliminary data.</text>
</comment>
<evidence type="ECO:0000256" key="2">
    <source>
        <dbReference type="ARBA" id="ARBA00022730"/>
    </source>
</evidence>
<comment type="function">
    <text evidence="6 8">This protein binds to the 23S rRNA, and is important in its secondary structure. It is located near the subunit interface in the base of the L7/L12 stalk, and near the tRNA binding site of the peptidyltransferase center.</text>
</comment>
<feature type="domain" description="Large ribosomal subunit protein uL6 alpha-beta" evidence="9">
    <location>
        <begin position="13"/>
        <end position="82"/>
    </location>
</feature>
<dbReference type="GO" id="GO:0019843">
    <property type="term" value="F:rRNA binding"/>
    <property type="evidence" value="ECO:0007669"/>
    <property type="project" value="UniProtKB-UniRule"/>
</dbReference>
<dbReference type="GO" id="GO:0003735">
    <property type="term" value="F:structural constituent of ribosome"/>
    <property type="evidence" value="ECO:0007669"/>
    <property type="project" value="UniProtKB-UniRule"/>
</dbReference>
<organism evidence="10 11">
    <name type="scientific">Candidatus Thermochlorobacter aerophilus</name>
    <dbReference type="NCBI Taxonomy" id="1868324"/>
    <lineage>
        <taxon>Bacteria</taxon>
        <taxon>Pseudomonadati</taxon>
        <taxon>Chlorobiota</taxon>
        <taxon>Chlorobiia</taxon>
        <taxon>Chlorobiales</taxon>
        <taxon>Candidatus Thermochlorobacteriaceae</taxon>
        <taxon>Candidatus Thermochlorobacter</taxon>
    </lineage>
</organism>
<name>A0A395LWC1_9BACT</name>
<dbReference type="InterPro" id="IPR020040">
    <property type="entry name" value="Ribosomal_uL6_a/b-dom"/>
</dbReference>
<evidence type="ECO:0000256" key="5">
    <source>
        <dbReference type="ARBA" id="ARBA00023274"/>
    </source>
</evidence>
<evidence type="ECO:0000313" key="11">
    <source>
        <dbReference type="Proteomes" id="UP000266389"/>
    </source>
</evidence>
<dbReference type="FunFam" id="3.90.930.12:FF:000001">
    <property type="entry name" value="50S ribosomal protein L6"/>
    <property type="match status" value="1"/>
</dbReference>
<evidence type="ECO:0000313" key="10">
    <source>
        <dbReference type="EMBL" id="RFM22969.1"/>
    </source>
</evidence>
<gene>
    <name evidence="6" type="primary">rplF</name>
    <name evidence="10" type="ORF">D0433_13075</name>
</gene>
<dbReference type="InterPro" id="IPR036789">
    <property type="entry name" value="Ribosomal_uL6-like_a/b-dom_sf"/>
</dbReference>
<evidence type="ECO:0000256" key="6">
    <source>
        <dbReference type="HAMAP-Rule" id="MF_01365"/>
    </source>
</evidence>
<evidence type="ECO:0000256" key="8">
    <source>
        <dbReference type="RuleBase" id="RU003870"/>
    </source>
</evidence>
<keyword evidence="5 6" id="KW-0687">Ribonucleoprotein</keyword>
<dbReference type="EMBL" id="PHFL01000071">
    <property type="protein sequence ID" value="RFM22969.1"/>
    <property type="molecule type" value="Genomic_DNA"/>
</dbReference>
<evidence type="ECO:0000256" key="3">
    <source>
        <dbReference type="ARBA" id="ARBA00022884"/>
    </source>
</evidence>
<dbReference type="NCBIfam" id="TIGR03654">
    <property type="entry name" value="L6_bact"/>
    <property type="match status" value="1"/>
</dbReference>
<dbReference type="HAMAP" id="MF_01365_B">
    <property type="entry name" value="Ribosomal_uL6_B"/>
    <property type="match status" value="1"/>
</dbReference>
<dbReference type="Proteomes" id="UP000266389">
    <property type="component" value="Unassembled WGS sequence"/>
</dbReference>
<dbReference type="InterPro" id="IPR019906">
    <property type="entry name" value="Ribosomal_uL6_bac-type"/>
</dbReference>
<dbReference type="PROSITE" id="PS00525">
    <property type="entry name" value="RIBOSOMAL_L6_1"/>
    <property type="match status" value="1"/>
</dbReference>
<dbReference type="AlphaFoldDB" id="A0A395LWC1"/>
<dbReference type="PANTHER" id="PTHR11655:SF14">
    <property type="entry name" value="LARGE RIBOSOMAL SUBUNIT PROTEIN UL6M"/>
    <property type="match status" value="1"/>
</dbReference>
<sequence length="179" mass="19724">MSRIGKKPIPIAKGVKVEVKDGIIIVEGPKGRLERPLKGALTVKIEPESVKVERQNDEKQTKALHGLYRALINNMIIGVSQGYSRKLELVGVGYKAEAKSNYVIFSLGYSHPIYFKPPDGVKVEVPQPTSVVVSGIDKELVGSVAAKIRSFKKPEPYKGKGIRYENEVIRRKEGKTAGK</sequence>
<comment type="subunit">
    <text evidence="6">Part of the 50S ribosomal subunit.</text>
</comment>
<keyword evidence="2 6" id="KW-0699">rRNA-binding</keyword>
<dbReference type="InterPro" id="IPR002358">
    <property type="entry name" value="Ribosomal_uL6_CS"/>
</dbReference>
<protein>
    <recommendedName>
        <fullName evidence="6">Large ribosomal subunit protein uL6</fullName>
    </recommendedName>
</protein>
<feature type="domain" description="Large ribosomal subunit protein uL6 alpha-beta" evidence="9">
    <location>
        <begin position="90"/>
        <end position="164"/>
    </location>
</feature>
<dbReference type="GO" id="GO:0022625">
    <property type="term" value="C:cytosolic large ribosomal subunit"/>
    <property type="evidence" value="ECO:0007669"/>
    <property type="project" value="UniProtKB-UniRule"/>
</dbReference>
<dbReference type="PRINTS" id="PR00059">
    <property type="entry name" value="RIBOSOMALL6"/>
</dbReference>
<keyword evidence="4 6" id="KW-0689">Ribosomal protein</keyword>
<dbReference type="SUPFAM" id="SSF56053">
    <property type="entry name" value="Ribosomal protein L6"/>
    <property type="match status" value="2"/>
</dbReference>
<evidence type="ECO:0000256" key="1">
    <source>
        <dbReference type="ARBA" id="ARBA00009356"/>
    </source>
</evidence>
<reference evidence="10 11" key="1">
    <citation type="journal article" date="2011" name="ISME J.">
        <title>Community ecology of hot spring cyanobacterial mats: predominant populations and their functional potential.</title>
        <authorList>
            <person name="Klatt C.G."/>
            <person name="Wood J.M."/>
            <person name="Rusch D.B."/>
            <person name="Bateson M.M."/>
            <person name="Hamamura N."/>
            <person name="Heidelberg J.F."/>
            <person name="Grossman A.R."/>
            <person name="Bhaya D."/>
            <person name="Cohan F.M."/>
            <person name="Kuhl M."/>
            <person name="Bryant D.A."/>
            <person name="Ward D.M."/>
        </authorList>
    </citation>
    <scope>NUCLEOTIDE SEQUENCE [LARGE SCALE GENOMIC DNA]</scope>
    <source>
        <strain evidence="10">OS</strain>
    </source>
</reference>
<dbReference type="Pfam" id="PF00347">
    <property type="entry name" value="Ribosomal_L6"/>
    <property type="match status" value="2"/>
</dbReference>